<feature type="domain" description="SAM-dependent MTase RsmB/NOP-type" evidence="14">
    <location>
        <begin position="173"/>
        <end position="450"/>
    </location>
</feature>
<evidence type="ECO:0000259" key="14">
    <source>
        <dbReference type="PROSITE" id="PS51686"/>
    </source>
</evidence>
<dbReference type="NCBIfam" id="NF011494">
    <property type="entry name" value="PRK14902.1"/>
    <property type="match status" value="1"/>
</dbReference>
<keyword evidence="9 13" id="KW-0694">RNA-binding</keyword>
<dbReference type="InterPro" id="IPR006027">
    <property type="entry name" value="NusB_RsmB_TIM44"/>
</dbReference>
<dbReference type="Gene3D" id="3.40.50.150">
    <property type="entry name" value="Vaccinia Virus protein VP39"/>
    <property type="match status" value="1"/>
</dbReference>
<dbReference type="InterPro" id="IPR001678">
    <property type="entry name" value="MeTrfase_RsmB-F_NOP2_dom"/>
</dbReference>
<dbReference type="FunFam" id="3.40.50.150:FF:000257">
    <property type="entry name" value="16S rRNA methyltransferase"/>
    <property type="match status" value="1"/>
</dbReference>
<comment type="subcellular location">
    <subcellularLocation>
        <location evidence="2">Cytoplasm</location>
    </subcellularLocation>
</comment>
<keyword evidence="5" id="KW-0698">rRNA processing</keyword>
<dbReference type="InterPro" id="IPR004573">
    <property type="entry name" value="rRNA_ssu_MeTfrase_B"/>
</dbReference>
<name>A0A4Y7RPH7_9FIRM</name>
<dbReference type="InterPro" id="IPR035926">
    <property type="entry name" value="NusB-like_sf"/>
</dbReference>
<dbReference type="Pfam" id="PF01189">
    <property type="entry name" value="Methyltr_RsmB-F"/>
    <property type="match status" value="1"/>
</dbReference>
<keyword evidence="6 13" id="KW-0489">Methyltransferase</keyword>
<sequence length="458" mass="50348">MPQLSAREMALEVLKAVEEEGAYANLALNYILEKNRPGKLDRAFATELAYGVLRSLNTLDWVLGQFIKRPLSSQTPAVRNILRLGVYQLMFMDRVPASAACNEGAKMARRYGHAGAVKFVNGVLRNISRRKAGIAYPPLAENPARHITLKYSHPLWLVERWLEEFGAEDTISLCQANNKPAPNTVRANTLRVTRRELAESLQEEGLTVRETALAPEGLKIEGFFSVGSLASFKQGLFQVQDESSMLAGRALAPAPGSAVLDACGAPGGKTTHLAQLMGNRGEILAVDVHPHKLELIRENSDRLGIAIIKTMAGDARKLHEGFTNYADFVLVDAPCSGLGVLRRRPDARWRKEAGQIAELVVLQAEILDAAARCVKPCGVLVYSTCTITREENLGQVESFLSRHPDFKLDDLTGLLPGELDYDSSLSRGYVQILPGWHEMDGFFIARMRKKGIAFADGE</sequence>
<dbReference type="GO" id="GO:0003723">
    <property type="term" value="F:RNA binding"/>
    <property type="evidence" value="ECO:0007669"/>
    <property type="project" value="UniProtKB-UniRule"/>
</dbReference>
<comment type="caution">
    <text evidence="15">The sequence shown here is derived from an EMBL/GenBank/DDBJ whole genome shotgun (WGS) entry which is preliminary data.</text>
</comment>
<dbReference type="Proteomes" id="UP000297597">
    <property type="component" value="Unassembled WGS sequence"/>
</dbReference>
<keyword evidence="16" id="KW-1185">Reference proteome</keyword>
<feature type="binding site" evidence="13">
    <location>
        <position position="332"/>
    </location>
    <ligand>
        <name>S-adenosyl-L-methionine</name>
        <dbReference type="ChEBI" id="CHEBI:59789"/>
    </ligand>
</feature>
<keyword evidence="7 13" id="KW-0808">Transferase</keyword>
<dbReference type="NCBIfam" id="TIGR00563">
    <property type="entry name" value="rsmB"/>
    <property type="match status" value="1"/>
</dbReference>
<comment type="caution">
    <text evidence="13">Lacks conserved residue(s) required for the propagation of feature annotation.</text>
</comment>
<dbReference type="Gene3D" id="3.30.70.1170">
    <property type="entry name" value="Sun protein, domain 3"/>
    <property type="match status" value="1"/>
</dbReference>
<accession>A0A4Y7RPH7</accession>
<comment type="function">
    <text evidence="1">Specifically methylates the cytosine at position 967 (m5C967) of 16S rRNA.</text>
</comment>
<dbReference type="EC" id="2.1.1.176" evidence="3"/>
<organism evidence="15 16">
    <name type="scientific">Pelotomaculum propionicicum</name>
    <dbReference type="NCBI Taxonomy" id="258475"/>
    <lineage>
        <taxon>Bacteria</taxon>
        <taxon>Bacillati</taxon>
        <taxon>Bacillota</taxon>
        <taxon>Clostridia</taxon>
        <taxon>Eubacteriales</taxon>
        <taxon>Desulfotomaculaceae</taxon>
        <taxon>Pelotomaculum</taxon>
    </lineage>
</organism>
<keyword evidence="8 13" id="KW-0949">S-adenosyl-L-methionine</keyword>
<dbReference type="InterPro" id="IPR023267">
    <property type="entry name" value="RCMT"/>
</dbReference>
<dbReference type="PRINTS" id="PR02008">
    <property type="entry name" value="RCMTFAMILY"/>
</dbReference>
<dbReference type="AlphaFoldDB" id="A0A4Y7RPH7"/>
<evidence type="ECO:0000256" key="9">
    <source>
        <dbReference type="ARBA" id="ARBA00022884"/>
    </source>
</evidence>
<evidence type="ECO:0000256" key="10">
    <source>
        <dbReference type="ARBA" id="ARBA00030399"/>
    </source>
</evidence>
<dbReference type="GO" id="GO:0006355">
    <property type="term" value="P:regulation of DNA-templated transcription"/>
    <property type="evidence" value="ECO:0007669"/>
    <property type="project" value="InterPro"/>
</dbReference>
<dbReference type="Pfam" id="PF22458">
    <property type="entry name" value="RsmF-B_ferredox"/>
    <property type="match status" value="1"/>
</dbReference>
<evidence type="ECO:0000256" key="5">
    <source>
        <dbReference type="ARBA" id="ARBA00022552"/>
    </source>
</evidence>
<proteinExistence type="inferred from homology"/>
<dbReference type="GO" id="GO:0008649">
    <property type="term" value="F:rRNA methyltransferase activity"/>
    <property type="evidence" value="ECO:0007669"/>
    <property type="project" value="InterPro"/>
</dbReference>
<feature type="binding site" evidence="13">
    <location>
        <position position="314"/>
    </location>
    <ligand>
        <name>S-adenosyl-L-methionine</name>
        <dbReference type="ChEBI" id="CHEBI:59789"/>
    </ligand>
</feature>
<feature type="binding site" evidence="13">
    <location>
        <position position="287"/>
    </location>
    <ligand>
        <name>S-adenosyl-L-methionine</name>
        <dbReference type="ChEBI" id="CHEBI:59789"/>
    </ligand>
</feature>
<keyword evidence="4" id="KW-0963">Cytoplasm</keyword>
<dbReference type="SUPFAM" id="SSF53335">
    <property type="entry name" value="S-adenosyl-L-methionine-dependent methyltransferases"/>
    <property type="match status" value="1"/>
</dbReference>
<dbReference type="GO" id="GO:0005737">
    <property type="term" value="C:cytoplasm"/>
    <property type="evidence" value="ECO:0007669"/>
    <property type="project" value="UniProtKB-SubCell"/>
</dbReference>
<gene>
    <name evidence="15" type="primary">rsmB</name>
    <name evidence="15" type="ORF">Pmgp_02262</name>
</gene>
<evidence type="ECO:0000256" key="6">
    <source>
        <dbReference type="ARBA" id="ARBA00022603"/>
    </source>
</evidence>
<evidence type="ECO:0000256" key="11">
    <source>
        <dbReference type="ARBA" id="ARBA00031088"/>
    </source>
</evidence>
<dbReference type="Gene3D" id="1.10.940.10">
    <property type="entry name" value="NusB-like"/>
    <property type="match status" value="1"/>
</dbReference>
<evidence type="ECO:0000256" key="8">
    <source>
        <dbReference type="ARBA" id="ARBA00022691"/>
    </source>
</evidence>
<evidence type="ECO:0000256" key="12">
    <source>
        <dbReference type="ARBA" id="ARBA00047283"/>
    </source>
</evidence>
<comment type="catalytic activity">
    <reaction evidence="12">
        <text>cytidine(967) in 16S rRNA + S-adenosyl-L-methionine = 5-methylcytidine(967) in 16S rRNA + S-adenosyl-L-homocysteine + H(+)</text>
        <dbReference type="Rhea" id="RHEA:42748"/>
        <dbReference type="Rhea" id="RHEA-COMP:10219"/>
        <dbReference type="Rhea" id="RHEA-COMP:10220"/>
        <dbReference type="ChEBI" id="CHEBI:15378"/>
        <dbReference type="ChEBI" id="CHEBI:57856"/>
        <dbReference type="ChEBI" id="CHEBI:59789"/>
        <dbReference type="ChEBI" id="CHEBI:74483"/>
        <dbReference type="ChEBI" id="CHEBI:82748"/>
        <dbReference type="EC" id="2.1.1.176"/>
    </reaction>
</comment>
<comment type="similarity">
    <text evidence="13">Belongs to the class I-like SAM-binding methyltransferase superfamily. RsmB/NOP family.</text>
</comment>
<reference evidence="15 16" key="1">
    <citation type="journal article" date="2018" name="Environ. Microbiol.">
        <title>Novel energy conservation strategies and behaviour of Pelotomaculum schinkii driving syntrophic propionate catabolism.</title>
        <authorList>
            <person name="Hidalgo-Ahumada C.A.P."/>
            <person name="Nobu M.K."/>
            <person name="Narihiro T."/>
            <person name="Tamaki H."/>
            <person name="Liu W.T."/>
            <person name="Kamagata Y."/>
            <person name="Stams A.J.M."/>
            <person name="Imachi H."/>
            <person name="Sousa D.Z."/>
        </authorList>
    </citation>
    <scope>NUCLEOTIDE SEQUENCE [LARGE SCALE GENOMIC DNA]</scope>
    <source>
        <strain evidence="15 16">MGP</strain>
    </source>
</reference>
<evidence type="ECO:0000256" key="2">
    <source>
        <dbReference type="ARBA" id="ARBA00004496"/>
    </source>
</evidence>
<protein>
    <recommendedName>
        <fullName evidence="3">16S rRNA (cytosine(967)-C(5))-methyltransferase</fullName>
        <ecNumber evidence="3">2.1.1.176</ecNumber>
    </recommendedName>
    <alternativeName>
        <fullName evidence="10">16S rRNA m5C967 methyltransferase</fullName>
    </alternativeName>
    <alternativeName>
        <fullName evidence="11">rRNA (cytosine-C(5)-)-methyltransferase RsmB</fullName>
    </alternativeName>
</protein>
<evidence type="ECO:0000256" key="3">
    <source>
        <dbReference type="ARBA" id="ARBA00012140"/>
    </source>
</evidence>
<dbReference type="OrthoDB" id="9810297at2"/>
<dbReference type="PANTHER" id="PTHR22807:SF53">
    <property type="entry name" value="RIBOSOMAL RNA SMALL SUBUNIT METHYLTRANSFERASE B-RELATED"/>
    <property type="match status" value="1"/>
</dbReference>
<dbReference type="CDD" id="cd02440">
    <property type="entry name" value="AdoMet_MTases"/>
    <property type="match status" value="1"/>
</dbReference>
<dbReference type="InterPro" id="IPR029063">
    <property type="entry name" value="SAM-dependent_MTases_sf"/>
</dbReference>
<dbReference type="FunFam" id="3.30.70.1170:FF:000003">
    <property type="entry name" value="16S rRNA (Cytosine(967)-C(5))-methyltransferase RsmB"/>
    <property type="match status" value="1"/>
</dbReference>
<evidence type="ECO:0000256" key="7">
    <source>
        <dbReference type="ARBA" id="ARBA00022679"/>
    </source>
</evidence>
<dbReference type="RefSeq" id="WP_134214113.1">
    <property type="nucleotide sequence ID" value="NZ_QFFZ01000024.1"/>
</dbReference>
<evidence type="ECO:0000256" key="4">
    <source>
        <dbReference type="ARBA" id="ARBA00022490"/>
    </source>
</evidence>
<dbReference type="SUPFAM" id="SSF48013">
    <property type="entry name" value="NusB-like"/>
    <property type="match status" value="1"/>
</dbReference>
<feature type="active site" description="Nucleophile" evidence="13">
    <location>
        <position position="385"/>
    </location>
</feature>
<dbReference type="InterPro" id="IPR049560">
    <property type="entry name" value="MeTrfase_RsmB-F_NOP2_cat"/>
</dbReference>
<evidence type="ECO:0000256" key="1">
    <source>
        <dbReference type="ARBA" id="ARBA00002724"/>
    </source>
</evidence>
<evidence type="ECO:0000313" key="15">
    <source>
        <dbReference type="EMBL" id="TEB10572.1"/>
    </source>
</evidence>
<dbReference type="EMBL" id="QFFZ01000024">
    <property type="protein sequence ID" value="TEB10572.1"/>
    <property type="molecule type" value="Genomic_DNA"/>
</dbReference>
<evidence type="ECO:0000256" key="13">
    <source>
        <dbReference type="PROSITE-ProRule" id="PRU01023"/>
    </source>
</evidence>
<evidence type="ECO:0000313" key="16">
    <source>
        <dbReference type="Proteomes" id="UP000297597"/>
    </source>
</evidence>
<dbReference type="PANTHER" id="PTHR22807">
    <property type="entry name" value="NOP2 YEAST -RELATED NOL1/NOP2/FMU SUN DOMAIN-CONTAINING"/>
    <property type="match status" value="1"/>
</dbReference>
<dbReference type="Pfam" id="PF01029">
    <property type="entry name" value="NusB"/>
    <property type="match status" value="1"/>
</dbReference>
<dbReference type="PROSITE" id="PS51686">
    <property type="entry name" value="SAM_MT_RSMB_NOP"/>
    <property type="match status" value="1"/>
</dbReference>
<dbReference type="InterPro" id="IPR054728">
    <property type="entry name" value="RsmB-like_ferredoxin"/>
</dbReference>